<evidence type="ECO:0000256" key="1">
    <source>
        <dbReference type="ARBA" id="ARBA00004141"/>
    </source>
</evidence>
<evidence type="ECO:0000256" key="10">
    <source>
        <dbReference type="ARBA" id="ARBA00023157"/>
    </source>
</evidence>
<evidence type="ECO:0000313" key="13">
    <source>
        <dbReference type="EMBL" id="ADY53162.1"/>
    </source>
</evidence>
<gene>
    <name evidence="13" type="ordered locus">Pedsa_2620</name>
</gene>
<dbReference type="KEGG" id="psn:Pedsa_2620"/>
<dbReference type="Pfam" id="PF02628">
    <property type="entry name" value="COX15-CtaA"/>
    <property type="match status" value="2"/>
</dbReference>
<dbReference type="STRING" id="762903.Pedsa_2620"/>
<evidence type="ECO:0000256" key="9">
    <source>
        <dbReference type="ARBA" id="ARBA00023136"/>
    </source>
</evidence>
<proteinExistence type="predicted"/>
<feature type="transmembrane region" description="Helical" evidence="12">
    <location>
        <begin position="145"/>
        <end position="164"/>
    </location>
</feature>
<feature type="transmembrane region" description="Helical" evidence="12">
    <location>
        <begin position="118"/>
        <end position="138"/>
    </location>
</feature>
<dbReference type="PANTHER" id="PTHR35457">
    <property type="entry name" value="HEME A SYNTHASE"/>
    <property type="match status" value="1"/>
</dbReference>
<feature type="transmembrane region" description="Helical" evidence="12">
    <location>
        <begin position="266"/>
        <end position="282"/>
    </location>
</feature>
<name>F0S5J8_PSESL</name>
<evidence type="ECO:0000256" key="6">
    <source>
        <dbReference type="ARBA" id="ARBA00023002"/>
    </source>
</evidence>
<dbReference type="EMBL" id="CP002545">
    <property type="protein sequence ID" value="ADY53162.1"/>
    <property type="molecule type" value="Genomic_DNA"/>
</dbReference>
<evidence type="ECO:0000256" key="11">
    <source>
        <dbReference type="ARBA" id="ARBA00023444"/>
    </source>
</evidence>
<dbReference type="GO" id="GO:0006784">
    <property type="term" value="P:heme A biosynthetic process"/>
    <property type="evidence" value="ECO:0007669"/>
    <property type="project" value="InterPro"/>
</dbReference>
<dbReference type="HOGENOM" id="CLU_041525_1_0_10"/>
<keyword evidence="2" id="KW-1003">Cell membrane</keyword>
<feature type="transmembrane region" description="Helical" evidence="12">
    <location>
        <begin position="170"/>
        <end position="191"/>
    </location>
</feature>
<keyword evidence="9 12" id="KW-0472">Membrane</keyword>
<comment type="pathway">
    <text evidence="11">Porphyrin-containing compound metabolism.</text>
</comment>
<evidence type="ECO:0000256" key="4">
    <source>
        <dbReference type="ARBA" id="ARBA00022723"/>
    </source>
</evidence>
<reference evidence="14" key="2">
    <citation type="submission" date="2011-02" db="EMBL/GenBank/DDBJ databases">
        <title>The complete genome of Pedobacter saltans DSM 12145.</title>
        <authorList>
            <consortium name="US DOE Joint Genome Institute (JGI-PGF)"/>
            <person name="Lucas S."/>
            <person name="Copeland A."/>
            <person name="Lapidus A."/>
            <person name="Bruce D."/>
            <person name="Goodwin L."/>
            <person name="Pitluck S."/>
            <person name="Kyrpides N."/>
            <person name="Mavromatis K."/>
            <person name="Pagani I."/>
            <person name="Ivanova N."/>
            <person name="Ovchinnikova G."/>
            <person name="Lu M."/>
            <person name="Detter J.C."/>
            <person name="Han C."/>
            <person name="Land M."/>
            <person name="Hauser L."/>
            <person name="Markowitz V."/>
            <person name="Cheng J.-F."/>
            <person name="Hugenholtz P."/>
            <person name="Woyke T."/>
            <person name="Wu D."/>
            <person name="Tindall B."/>
            <person name="Pomrenke H.G."/>
            <person name="Brambilla E."/>
            <person name="Klenk H.-P."/>
            <person name="Eisen J.A."/>
        </authorList>
    </citation>
    <scope>NUCLEOTIDE SEQUENCE [LARGE SCALE GENOMIC DNA]</scope>
    <source>
        <strain evidence="14">ATCC 51119 / DSM 12145 / JCM 21818 / LMG 10337 / NBRC 100064 / NCIMB 13643</strain>
    </source>
</reference>
<evidence type="ECO:0000256" key="7">
    <source>
        <dbReference type="ARBA" id="ARBA00023004"/>
    </source>
</evidence>
<dbReference type="RefSeq" id="WP_013633647.1">
    <property type="nucleotide sequence ID" value="NC_015177.1"/>
</dbReference>
<evidence type="ECO:0000256" key="5">
    <source>
        <dbReference type="ARBA" id="ARBA00022989"/>
    </source>
</evidence>
<feature type="transmembrane region" description="Helical" evidence="12">
    <location>
        <begin position="294"/>
        <end position="317"/>
    </location>
</feature>
<dbReference type="PANTHER" id="PTHR35457:SF1">
    <property type="entry name" value="HEME A SYNTHASE"/>
    <property type="match status" value="1"/>
</dbReference>
<evidence type="ECO:0000256" key="8">
    <source>
        <dbReference type="ARBA" id="ARBA00023133"/>
    </source>
</evidence>
<evidence type="ECO:0000313" key="14">
    <source>
        <dbReference type="Proteomes" id="UP000000310"/>
    </source>
</evidence>
<keyword evidence="3 12" id="KW-0812">Transmembrane</keyword>
<evidence type="ECO:0000256" key="2">
    <source>
        <dbReference type="ARBA" id="ARBA00022475"/>
    </source>
</evidence>
<dbReference type="InterPro" id="IPR050450">
    <property type="entry name" value="COX15/CtaA_HemeA_synthase"/>
</dbReference>
<evidence type="ECO:0000256" key="12">
    <source>
        <dbReference type="SAM" id="Phobius"/>
    </source>
</evidence>
<dbReference type="Proteomes" id="UP000000310">
    <property type="component" value="Chromosome"/>
</dbReference>
<keyword evidence="10" id="KW-1015">Disulfide bond</keyword>
<evidence type="ECO:0000256" key="3">
    <source>
        <dbReference type="ARBA" id="ARBA00022692"/>
    </source>
</evidence>
<dbReference type="GO" id="GO:0016020">
    <property type="term" value="C:membrane"/>
    <property type="evidence" value="ECO:0007669"/>
    <property type="project" value="UniProtKB-SubCell"/>
</dbReference>
<reference evidence="13 14" key="1">
    <citation type="journal article" date="2011" name="Stand. Genomic Sci.">
        <title>Complete genome sequence of the gliding, heparinolytic Pedobacter saltans type strain (113).</title>
        <authorList>
            <person name="Liolios K."/>
            <person name="Sikorski J."/>
            <person name="Lu M."/>
            <person name="Nolan M."/>
            <person name="Lapidus A."/>
            <person name="Lucas S."/>
            <person name="Hammon N."/>
            <person name="Deshpande S."/>
            <person name="Cheng J.F."/>
            <person name="Tapia R."/>
            <person name="Han C."/>
            <person name="Goodwin L."/>
            <person name="Pitluck S."/>
            <person name="Huntemann M."/>
            <person name="Ivanova N."/>
            <person name="Pagani I."/>
            <person name="Mavromatis K."/>
            <person name="Ovchinikova G."/>
            <person name="Pati A."/>
            <person name="Chen A."/>
            <person name="Palaniappan K."/>
            <person name="Land M."/>
            <person name="Hauser L."/>
            <person name="Brambilla E.M."/>
            <person name="Kotsyurbenko O."/>
            <person name="Rohde M."/>
            <person name="Tindall B.J."/>
            <person name="Abt B."/>
            <person name="Goker M."/>
            <person name="Detter J.C."/>
            <person name="Woyke T."/>
            <person name="Bristow J."/>
            <person name="Eisen J.A."/>
            <person name="Markowitz V."/>
            <person name="Hugenholtz P."/>
            <person name="Klenk H.P."/>
            <person name="Kyrpides N.C."/>
        </authorList>
    </citation>
    <scope>NUCLEOTIDE SEQUENCE [LARGE SCALE GENOMIC DNA]</scope>
    <source>
        <strain evidence="14">ATCC 51119 / DSM 12145 / JCM 21818 / LMG 10337 / NBRC 100064 / NCIMB 13643</strain>
    </source>
</reference>
<feature type="transmembrane region" description="Helical" evidence="12">
    <location>
        <begin position="212"/>
        <end position="230"/>
    </location>
</feature>
<comment type="subcellular location">
    <subcellularLocation>
        <location evidence="1">Membrane</location>
        <topology evidence="1">Multi-pass membrane protein</topology>
    </subcellularLocation>
</comment>
<protein>
    <submittedName>
        <fullName evidence="13">Cytochrome oxidase assembly</fullName>
    </submittedName>
</protein>
<keyword evidence="14" id="KW-1185">Reference proteome</keyword>
<dbReference type="AlphaFoldDB" id="F0S5J8"/>
<dbReference type="GO" id="GO:0016491">
    <property type="term" value="F:oxidoreductase activity"/>
    <property type="evidence" value="ECO:0007669"/>
    <property type="project" value="UniProtKB-KW"/>
</dbReference>
<keyword evidence="6" id="KW-0560">Oxidoreductase</keyword>
<keyword evidence="4" id="KW-0479">Metal-binding</keyword>
<dbReference type="InterPro" id="IPR003780">
    <property type="entry name" value="COX15/CtaA_fam"/>
</dbReference>
<dbReference type="GO" id="GO:0046872">
    <property type="term" value="F:metal ion binding"/>
    <property type="evidence" value="ECO:0007669"/>
    <property type="project" value="UniProtKB-KW"/>
</dbReference>
<dbReference type="OrthoDB" id="1447144at2"/>
<keyword evidence="5 12" id="KW-1133">Transmembrane helix</keyword>
<sequence length="353" mass="40202">MDQKKEKRFIKYNFYTIVFLFLVILAGGIVRSSGAGMGCPDWPKCFDHYIPPTDVSQLPKDYQEKYVAQRLAKNEKFAKMLDKMGYRDLADKVRHDESIKIPEEFNVTKTYTEYINRLAGALIGVFVFLTFISSFYYLKAHKRIVLLSLINVFLLGFQAWLGSIVVSTNLLAWTITVHMIVAVLILAIAIYTYHYARSLTDQSILAQSTSKLVKLIVFGALLLSFSQIIIGTELRETIDAIIQAYPGIARSEWLEHTGKIYLDHKLLAVSIVLSNLLIFFMVKKNRVGQEQLKYAIYGLFLVVLQYILGLILNFFAMPPAAQALHMVLATLMFGEQFYLFLMLRKASVKMGGN</sequence>
<dbReference type="eggNOG" id="COG1612">
    <property type="taxonomic scope" value="Bacteria"/>
</dbReference>
<keyword evidence="7" id="KW-0408">Iron</keyword>
<feature type="transmembrane region" description="Helical" evidence="12">
    <location>
        <begin position="323"/>
        <end position="343"/>
    </location>
</feature>
<keyword evidence="8" id="KW-0350">Heme biosynthesis</keyword>
<feature type="transmembrane region" description="Helical" evidence="12">
    <location>
        <begin position="12"/>
        <end position="30"/>
    </location>
</feature>
<organism evidence="13 14">
    <name type="scientific">Pseudopedobacter saltans (strain ATCC 51119 / DSM 12145 / JCM 21818 / CCUG 39354 / LMG 10337 / NBRC 100064 / NCIMB 13643)</name>
    <name type="common">Pedobacter saltans</name>
    <dbReference type="NCBI Taxonomy" id="762903"/>
    <lineage>
        <taxon>Bacteria</taxon>
        <taxon>Pseudomonadati</taxon>
        <taxon>Bacteroidota</taxon>
        <taxon>Sphingobacteriia</taxon>
        <taxon>Sphingobacteriales</taxon>
        <taxon>Sphingobacteriaceae</taxon>
        <taxon>Pseudopedobacter</taxon>
    </lineage>
</organism>
<accession>F0S5J8</accession>